<gene>
    <name evidence="2" type="ORF">H6G06_02470</name>
</gene>
<dbReference type="RefSeq" id="WP_190556721.1">
    <property type="nucleotide sequence ID" value="NZ_JACJQU010000001.1"/>
</dbReference>
<dbReference type="InterPro" id="IPR013216">
    <property type="entry name" value="Methyltransf_11"/>
</dbReference>
<accession>A0A926ZZG5</accession>
<dbReference type="PANTHER" id="PTHR43861:SF6">
    <property type="entry name" value="METHYLTRANSFERASE TYPE 11"/>
    <property type="match status" value="1"/>
</dbReference>
<dbReference type="InterPro" id="IPR029063">
    <property type="entry name" value="SAM-dependent_MTases_sf"/>
</dbReference>
<dbReference type="GO" id="GO:0008757">
    <property type="term" value="F:S-adenosylmethionine-dependent methyltransferase activity"/>
    <property type="evidence" value="ECO:0007669"/>
    <property type="project" value="InterPro"/>
</dbReference>
<proteinExistence type="predicted"/>
<keyword evidence="2" id="KW-0489">Methyltransferase</keyword>
<protein>
    <submittedName>
        <fullName evidence="2">Methyltransferase domain-containing protein</fullName>
    </submittedName>
</protein>
<dbReference type="GO" id="GO:0032259">
    <property type="term" value="P:methylation"/>
    <property type="evidence" value="ECO:0007669"/>
    <property type="project" value="UniProtKB-KW"/>
</dbReference>
<keyword evidence="2" id="KW-0808">Transferase</keyword>
<comment type="caution">
    <text evidence="2">The sequence shown here is derived from an EMBL/GenBank/DDBJ whole genome shotgun (WGS) entry which is preliminary data.</text>
</comment>
<dbReference type="Pfam" id="PF08241">
    <property type="entry name" value="Methyltransf_11"/>
    <property type="match status" value="1"/>
</dbReference>
<dbReference type="Gene3D" id="3.40.50.150">
    <property type="entry name" value="Vaccinia Virus protein VP39"/>
    <property type="match status" value="1"/>
</dbReference>
<keyword evidence="3" id="KW-1185">Reference proteome</keyword>
<evidence type="ECO:0000313" key="2">
    <source>
        <dbReference type="EMBL" id="MBD2292373.1"/>
    </source>
</evidence>
<dbReference type="EMBL" id="JACJQU010000001">
    <property type="protein sequence ID" value="MBD2292373.1"/>
    <property type="molecule type" value="Genomic_DNA"/>
</dbReference>
<sequence>MATLKYLTKVTKAYLSFPIDDSCPFCHHTQAKVLGRKYLLVQLRKCDQCGLMFRFPKEQPEENLRFYQSDYKEGLTTDLPDELSLKDLLENKFHGSSKDFSEKINLVKSYISTGKLLDYGCSWGYGVWQFKQAGYDSIGFEISQPRADFGRKVLGVDIISRQDEINNLEQESFDIIFSSHVIEHLPDISDVFQLFRRLLKTGGILAISVPNCNGCDISTVLNKKKSFAFGEKHTIAYDFTFLSQTLENHQMSVRFLKEDSYEIQVIAQKL</sequence>
<dbReference type="SUPFAM" id="SSF53335">
    <property type="entry name" value="S-adenosyl-L-methionine-dependent methyltransferases"/>
    <property type="match status" value="1"/>
</dbReference>
<evidence type="ECO:0000259" key="1">
    <source>
        <dbReference type="Pfam" id="PF08241"/>
    </source>
</evidence>
<dbReference type="AlphaFoldDB" id="A0A926ZZG5"/>
<reference evidence="3" key="1">
    <citation type="journal article" date="2020" name="ISME J.">
        <title>Comparative genomics reveals insights into cyanobacterial evolution and habitat adaptation.</title>
        <authorList>
            <person name="Chen M.Y."/>
            <person name="Teng W.K."/>
            <person name="Zhao L."/>
            <person name="Hu C.X."/>
            <person name="Zhou Y.K."/>
            <person name="Han B.P."/>
            <person name="Song L.R."/>
            <person name="Shu W.S."/>
        </authorList>
    </citation>
    <scope>NUCLEOTIDE SEQUENCE [LARGE SCALE GENOMIC DNA]</scope>
    <source>
        <strain evidence="3">FACHB-251</strain>
    </source>
</reference>
<dbReference type="PANTHER" id="PTHR43861">
    <property type="entry name" value="TRANS-ACONITATE 2-METHYLTRANSFERASE-RELATED"/>
    <property type="match status" value="1"/>
</dbReference>
<dbReference type="CDD" id="cd02440">
    <property type="entry name" value="AdoMet_MTases"/>
    <property type="match status" value="1"/>
</dbReference>
<feature type="domain" description="Methyltransferase type 11" evidence="1">
    <location>
        <begin position="117"/>
        <end position="207"/>
    </location>
</feature>
<evidence type="ECO:0000313" key="3">
    <source>
        <dbReference type="Proteomes" id="UP000662185"/>
    </source>
</evidence>
<dbReference type="Proteomes" id="UP000662185">
    <property type="component" value="Unassembled WGS sequence"/>
</dbReference>
<name>A0A926ZZG5_9NOST</name>
<organism evidence="2 3">
    <name type="scientific">Anabaena sphaerica FACHB-251</name>
    <dbReference type="NCBI Taxonomy" id="2692883"/>
    <lineage>
        <taxon>Bacteria</taxon>
        <taxon>Bacillati</taxon>
        <taxon>Cyanobacteriota</taxon>
        <taxon>Cyanophyceae</taxon>
        <taxon>Nostocales</taxon>
        <taxon>Nostocaceae</taxon>
        <taxon>Anabaena</taxon>
    </lineage>
</organism>